<comment type="similarity">
    <text evidence="1">Belongs to the Gfo/Idh/MocA family.</text>
</comment>
<dbReference type="Gene3D" id="1.25.40.10">
    <property type="entry name" value="Tetratricopeptide repeat domain"/>
    <property type="match status" value="3"/>
</dbReference>
<dbReference type="PROSITE" id="PS51375">
    <property type="entry name" value="PPR"/>
    <property type="match status" value="1"/>
</dbReference>
<dbReference type="NCBIfam" id="TIGR00756">
    <property type="entry name" value="PPR"/>
    <property type="match status" value="2"/>
</dbReference>
<proteinExistence type="inferred from homology"/>
<dbReference type="PANTHER" id="PTHR46368">
    <property type="match status" value="1"/>
</dbReference>
<dbReference type="SUPFAM" id="SSF51735">
    <property type="entry name" value="NAD(P)-binding Rossmann-fold domains"/>
    <property type="match status" value="1"/>
</dbReference>
<evidence type="ECO:0008006" key="8">
    <source>
        <dbReference type="Google" id="ProtNLM"/>
    </source>
</evidence>
<dbReference type="Pfam" id="PF22725">
    <property type="entry name" value="GFO_IDH_MocA_C3"/>
    <property type="match status" value="1"/>
</dbReference>
<dbReference type="InterPro" id="IPR011990">
    <property type="entry name" value="TPR-like_helical_dom_sf"/>
</dbReference>
<organism evidence="6 7">
    <name type="scientific">Ziziphus jujuba var. spinosa</name>
    <dbReference type="NCBI Taxonomy" id="714518"/>
    <lineage>
        <taxon>Eukaryota</taxon>
        <taxon>Viridiplantae</taxon>
        <taxon>Streptophyta</taxon>
        <taxon>Embryophyta</taxon>
        <taxon>Tracheophyta</taxon>
        <taxon>Spermatophyta</taxon>
        <taxon>Magnoliopsida</taxon>
        <taxon>eudicotyledons</taxon>
        <taxon>Gunneridae</taxon>
        <taxon>Pentapetalae</taxon>
        <taxon>rosids</taxon>
        <taxon>fabids</taxon>
        <taxon>Rosales</taxon>
        <taxon>Rhamnaceae</taxon>
        <taxon>Paliureae</taxon>
        <taxon>Ziziphus</taxon>
    </lineage>
</organism>
<dbReference type="InterPro" id="IPR036291">
    <property type="entry name" value="NAD(P)-bd_dom_sf"/>
</dbReference>
<evidence type="ECO:0000313" key="6">
    <source>
        <dbReference type="EMBL" id="KAH7533979.1"/>
    </source>
</evidence>
<dbReference type="Pfam" id="PF01408">
    <property type="entry name" value="GFO_IDH_MocA"/>
    <property type="match status" value="1"/>
</dbReference>
<dbReference type="Pfam" id="PF01535">
    <property type="entry name" value="PPR"/>
    <property type="match status" value="2"/>
</dbReference>
<dbReference type="GO" id="GO:0009451">
    <property type="term" value="P:RNA modification"/>
    <property type="evidence" value="ECO:0007669"/>
    <property type="project" value="UniProtKB-ARBA"/>
</dbReference>
<dbReference type="Proteomes" id="UP000813462">
    <property type="component" value="Unassembled WGS sequence"/>
</dbReference>
<dbReference type="InterPro" id="IPR055170">
    <property type="entry name" value="GFO_IDH_MocA-like_dom"/>
</dbReference>
<comment type="caution">
    <text evidence="6">The sequence shown here is derived from an EMBL/GenBank/DDBJ whole genome shotgun (WGS) entry which is preliminary data.</text>
</comment>
<feature type="domain" description="Gfo/Idh/MocA-like oxidoreductase N-terminal" evidence="4">
    <location>
        <begin position="442"/>
        <end position="562"/>
    </location>
</feature>
<sequence>MLHLGARAWYTSFRSGSSVSLHAHGNLNPEHRNLLERVRVLATCGHLKEALSLFYTLETPHCQQTYATLFHECARHGCFHEGRSLHRFMVAHNAANSTDLFITNHIINMYCKSGYLDYAHRLFDEMPTRNLVSWTALISGYAQRGQGGDCFRLFSSMLGHFRPNEFAFASVLSSCGGRDGRQVHALALKMSWDASVFVGNALITMYSKGGGYEDELGDRIDEAWTMFKAMEFRNLVSWNSMIAVFQFHGLGAQAMDLFMQMRYERIGFDSSTLLGVLSSFCGSSENGSNLCLRLCSQLHCLTVKTGFISDVKVATALVRAYSDLGGHVDDCYKLFLETSCYGDIVSWTSIITTFAERDPEEAFFLYSQLYHGDLAPDRYTFSIVLKACAGLITERNTSAVHSQVIKAGFESDTVLSNSLIHAYARILEQSKREMAESQTKTIRFGIIGCAQIARKVIRAISLASRATLHAIGSRSIEKAQKFAALCGLSETLVKVYGSYDQVLDDPCVDAVYVPLPTSLHLQWAILAARKKKHLLLEKPTALDVHELDRILEACQSNGVQFMDGSMWLHHPRTARMKELIFDSKLFGQVNFIHSTSTTLMPPEFFESNIRVKPDLDSLGAVGDLAWYCIGAFLWAKDYKLPSIVTALPGTIKNSAGVTLTCTASFHWEDNTVAIIHCSFLSESSMDLAVSGSNGNLHLADFIIPFREDSASFEFVSGAKYSELQIGWTAKPEELIVDSKLPQEVLMVEELAGLVEGIRDYGNSPNGKWPEISRKTQLVLDAVMKSIDLGCKPVNL</sequence>
<dbReference type="PANTHER" id="PTHR46368:SF5">
    <property type="entry name" value="NAD(P)-BINDING ROSSMANN-FOLD SUPERFAMILY PROTEIN"/>
    <property type="match status" value="1"/>
</dbReference>
<dbReference type="InterPro" id="IPR000683">
    <property type="entry name" value="Gfo/Idh/MocA-like_OxRdtase_N"/>
</dbReference>
<accession>A0A978VLL0</accession>
<dbReference type="FunFam" id="1.25.40.10:FF:000381">
    <property type="entry name" value="Pentatricopeptide repeat-containing protein"/>
    <property type="match status" value="1"/>
</dbReference>
<dbReference type="Gene3D" id="3.40.50.720">
    <property type="entry name" value="NAD(P)-binding Rossmann-like Domain"/>
    <property type="match status" value="1"/>
</dbReference>
<dbReference type="EMBL" id="JAEACU010000004">
    <property type="protein sequence ID" value="KAH7533979.1"/>
    <property type="molecule type" value="Genomic_DNA"/>
</dbReference>
<dbReference type="Pfam" id="PF12854">
    <property type="entry name" value="PPR_1"/>
    <property type="match status" value="1"/>
</dbReference>
<evidence type="ECO:0000256" key="3">
    <source>
        <dbReference type="PROSITE-ProRule" id="PRU00708"/>
    </source>
</evidence>
<evidence type="ECO:0000259" key="5">
    <source>
        <dbReference type="Pfam" id="PF22725"/>
    </source>
</evidence>
<dbReference type="Gene3D" id="3.30.360.10">
    <property type="entry name" value="Dihydrodipicolinate Reductase, domain 2"/>
    <property type="match status" value="1"/>
</dbReference>
<feature type="repeat" description="PPR" evidence="3">
    <location>
        <begin position="99"/>
        <end position="133"/>
    </location>
</feature>
<evidence type="ECO:0000313" key="7">
    <source>
        <dbReference type="Proteomes" id="UP000813462"/>
    </source>
</evidence>
<evidence type="ECO:0000256" key="1">
    <source>
        <dbReference type="ARBA" id="ARBA00010928"/>
    </source>
</evidence>
<dbReference type="InterPro" id="IPR002885">
    <property type="entry name" value="PPR_rpt"/>
</dbReference>
<keyword evidence="2" id="KW-0677">Repeat</keyword>
<feature type="domain" description="GFO/IDH/MocA-like oxidoreductase" evidence="5">
    <location>
        <begin position="575"/>
        <end position="696"/>
    </location>
</feature>
<dbReference type="AlphaFoldDB" id="A0A978VLL0"/>
<reference evidence="6" key="1">
    <citation type="journal article" date="2021" name="Front. Plant Sci.">
        <title>Chromosome-Scale Genome Assembly for Chinese Sour Jujube and Insights Into Its Genome Evolution and Domestication Signature.</title>
        <authorList>
            <person name="Shen L.-Y."/>
            <person name="Luo H."/>
            <person name="Wang X.-L."/>
            <person name="Wang X.-M."/>
            <person name="Qiu X.-J."/>
            <person name="Liu H."/>
            <person name="Zhou S.-S."/>
            <person name="Jia K.-H."/>
            <person name="Nie S."/>
            <person name="Bao Y.-T."/>
            <person name="Zhang R.-G."/>
            <person name="Yun Q.-Z."/>
            <person name="Chai Y.-H."/>
            <person name="Lu J.-Y."/>
            <person name="Li Y."/>
            <person name="Zhao S.-W."/>
            <person name="Mao J.-F."/>
            <person name="Jia S.-G."/>
            <person name="Mao Y.-M."/>
        </authorList>
    </citation>
    <scope>NUCLEOTIDE SEQUENCE</scope>
    <source>
        <strain evidence="6">AT0</strain>
        <tissue evidence="6">Leaf</tissue>
    </source>
</reference>
<evidence type="ECO:0000256" key="2">
    <source>
        <dbReference type="ARBA" id="ARBA00022737"/>
    </source>
</evidence>
<gene>
    <name evidence="6" type="ORF">FEM48_Zijuj04G0189200</name>
</gene>
<dbReference type="SUPFAM" id="SSF55347">
    <property type="entry name" value="Glyceraldehyde-3-phosphate dehydrogenase-like, C-terminal domain"/>
    <property type="match status" value="1"/>
</dbReference>
<name>A0A978VLL0_ZIZJJ</name>
<evidence type="ECO:0000259" key="4">
    <source>
        <dbReference type="Pfam" id="PF01408"/>
    </source>
</evidence>
<protein>
    <recommendedName>
        <fullName evidence="8">Gfo/Idh/MocA-like oxidoreductase N-terminal domain-containing protein</fullName>
    </recommendedName>
</protein>
<dbReference type="GO" id="GO:0000166">
    <property type="term" value="F:nucleotide binding"/>
    <property type="evidence" value="ECO:0007669"/>
    <property type="project" value="InterPro"/>
</dbReference>